<organism evidence="1 2">
    <name type="scientific">Neolewinella marina</name>
    <dbReference type="NCBI Taxonomy" id="438751"/>
    <lineage>
        <taxon>Bacteria</taxon>
        <taxon>Pseudomonadati</taxon>
        <taxon>Bacteroidota</taxon>
        <taxon>Saprospiria</taxon>
        <taxon>Saprospirales</taxon>
        <taxon>Lewinellaceae</taxon>
        <taxon>Neolewinella</taxon>
    </lineage>
</organism>
<proteinExistence type="predicted"/>
<name>A0A2G0CI11_9BACT</name>
<dbReference type="InterPro" id="IPR025345">
    <property type="entry name" value="DUF4249"/>
</dbReference>
<evidence type="ECO:0000313" key="2">
    <source>
        <dbReference type="Proteomes" id="UP000226437"/>
    </source>
</evidence>
<accession>A0A2G0CI11</accession>
<keyword evidence="2" id="KW-1185">Reference proteome</keyword>
<sequence length="213" mass="23766">MPGYYRTLDFTPVEGQQYTIHVSVPGFDPVTAISSIPEPVAINSLAVTNLTRMVEGDQVVYDYFLQIDYADPTSETNYYDLRISQLVIPFKVTAAGDTLRMDPVPKAVTTPRRLAADGESVSILLQDKAEDSVLEVHLQSMIHPRTELFDRIVAELRTVSPEYYFYQRSLVQPGELSGTGLEEPVIYYNNVNSGLGVFAGYNSVQQDFSPVQD</sequence>
<dbReference type="RefSeq" id="WP_099104590.1">
    <property type="nucleotide sequence ID" value="NZ_PDLO01000001.1"/>
</dbReference>
<protein>
    <submittedName>
        <fullName evidence="1">Uncharacterized protein</fullName>
    </submittedName>
</protein>
<dbReference type="Pfam" id="PF14054">
    <property type="entry name" value="DUF4249"/>
    <property type="match status" value="1"/>
</dbReference>
<dbReference type="AlphaFoldDB" id="A0A2G0CI11"/>
<dbReference type="Proteomes" id="UP000226437">
    <property type="component" value="Unassembled WGS sequence"/>
</dbReference>
<gene>
    <name evidence="1" type="ORF">CGL56_00750</name>
</gene>
<dbReference type="OrthoDB" id="1115009at2"/>
<dbReference type="EMBL" id="PDLO01000001">
    <property type="protein sequence ID" value="PHK99611.1"/>
    <property type="molecule type" value="Genomic_DNA"/>
</dbReference>
<reference evidence="1 2" key="1">
    <citation type="submission" date="2017-10" db="EMBL/GenBank/DDBJ databases">
        <title>The draft genome sequence of Lewinella marina KCTC 32374.</title>
        <authorList>
            <person name="Wang K."/>
        </authorList>
    </citation>
    <scope>NUCLEOTIDE SEQUENCE [LARGE SCALE GENOMIC DNA]</scope>
    <source>
        <strain evidence="1 2">MKG-38</strain>
    </source>
</reference>
<evidence type="ECO:0000313" key="1">
    <source>
        <dbReference type="EMBL" id="PHK99611.1"/>
    </source>
</evidence>
<comment type="caution">
    <text evidence="1">The sequence shown here is derived from an EMBL/GenBank/DDBJ whole genome shotgun (WGS) entry which is preliminary data.</text>
</comment>